<organism evidence="2 3">
    <name type="scientific">Caulobacter segnis</name>
    <dbReference type="NCBI Taxonomy" id="88688"/>
    <lineage>
        <taxon>Bacteria</taxon>
        <taxon>Pseudomonadati</taxon>
        <taxon>Pseudomonadota</taxon>
        <taxon>Alphaproteobacteria</taxon>
        <taxon>Caulobacterales</taxon>
        <taxon>Caulobacteraceae</taxon>
        <taxon>Caulobacter</taxon>
    </lineage>
</organism>
<protein>
    <submittedName>
        <fullName evidence="2">Arginase family protein</fullName>
    </submittedName>
</protein>
<dbReference type="InterPro" id="IPR006035">
    <property type="entry name" value="Ureohydrolase"/>
</dbReference>
<dbReference type="SUPFAM" id="SSF52768">
    <property type="entry name" value="Arginase/deacetylase"/>
    <property type="match status" value="1"/>
</dbReference>
<proteinExistence type="inferred from homology"/>
<accession>A0ABY5A0I5</accession>
<gene>
    <name evidence="2" type="ORF">MZV50_13260</name>
</gene>
<keyword evidence="3" id="KW-1185">Reference proteome</keyword>
<dbReference type="PANTHER" id="PTHR11358:SF41">
    <property type="entry name" value="ARGINASE"/>
    <property type="match status" value="1"/>
</dbReference>
<evidence type="ECO:0000256" key="1">
    <source>
        <dbReference type="PROSITE-ProRule" id="PRU00742"/>
    </source>
</evidence>
<dbReference type="PANTHER" id="PTHR11358">
    <property type="entry name" value="ARGINASE/AGMATINASE"/>
    <property type="match status" value="1"/>
</dbReference>
<dbReference type="Proteomes" id="UP001057520">
    <property type="component" value="Chromosome"/>
</dbReference>
<sequence>MRRLSDRLTPVLLDLDGAFEDQGVLVEEALAAGGDQVAARDLGPALRLWSRPPALDALRDRLSRAAPSGPSLVFTGSGDFHHVSPLLIERAIAASWSGPVTVLHFDNHPDWVRFENGLHCGSWVGRAARLPGVAKVVTVGVCSRDVERPTPKGAHLDLIEDGRLEIYPYRAPDGGPALKVGSVTRPTVESLGEAAFVDLLAARIETDAVYVTIDKDVLRTADAATNWDQGRTSLSFLEAMLTRVLDEHRLIGADIVGDWTRPRYGGGLTAAVLKQAEALLDQPWTAPADAVRQVNEGVNRRLLRLFVQMAA</sequence>
<evidence type="ECO:0000313" key="3">
    <source>
        <dbReference type="Proteomes" id="UP001057520"/>
    </source>
</evidence>
<dbReference type="Pfam" id="PF00491">
    <property type="entry name" value="Arginase"/>
    <property type="match status" value="1"/>
</dbReference>
<evidence type="ECO:0000313" key="2">
    <source>
        <dbReference type="EMBL" id="USQ98450.1"/>
    </source>
</evidence>
<reference evidence="2 3" key="1">
    <citation type="submission" date="2022-04" db="EMBL/GenBank/DDBJ databases">
        <title>Genome sequence of soybean root-associated Caulobacter segnis RL271.</title>
        <authorList>
            <person name="Longley R."/>
            <person name="Bonito G."/>
            <person name="Trigodet F."/>
            <person name="Crosson S."/>
            <person name="Fiebig A."/>
        </authorList>
    </citation>
    <scope>NUCLEOTIDE SEQUENCE [LARGE SCALE GENOMIC DNA]</scope>
    <source>
        <strain evidence="2 3">RL271</strain>
    </source>
</reference>
<dbReference type="EMBL" id="CP096040">
    <property type="protein sequence ID" value="USQ98450.1"/>
    <property type="molecule type" value="Genomic_DNA"/>
</dbReference>
<name>A0ABY5A0I5_9CAUL</name>
<comment type="similarity">
    <text evidence="1">Belongs to the arginase family.</text>
</comment>
<dbReference type="InterPro" id="IPR023696">
    <property type="entry name" value="Ureohydrolase_dom_sf"/>
</dbReference>
<dbReference type="Gene3D" id="3.40.800.10">
    <property type="entry name" value="Ureohydrolase domain"/>
    <property type="match status" value="1"/>
</dbReference>
<dbReference type="PROSITE" id="PS51409">
    <property type="entry name" value="ARGINASE_2"/>
    <property type="match status" value="1"/>
</dbReference>